<dbReference type="STRING" id="653733.Selin_2547"/>
<dbReference type="SUPFAM" id="SSF52172">
    <property type="entry name" value="CheY-like"/>
    <property type="match status" value="1"/>
</dbReference>
<dbReference type="eggNOG" id="COG0745">
    <property type="taxonomic scope" value="Bacteria"/>
</dbReference>
<dbReference type="InterPro" id="IPR011006">
    <property type="entry name" value="CheY-like_superfamily"/>
</dbReference>
<dbReference type="Pfam" id="PF00072">
    <property type="entry name" value="Response_reg"/>
    <property type="match status" value="1"/>
</dbReference>
<dbReference type="Gene3D" id="3.40.50.2300">
    <property type="match status" value="1"/>
</dbReference>
<dbReference type="InterPro" id="IPR050595">
    <property type="entry name" value="Bact_response_regulator"/>
</dbReference>
<evidence type="ECO:0000313" key="4">
    <source>
        <dbReference type="EMBL" id="ADU67259.1"/>
    </source>
</evidence>
<feature type="domain" description="Response regulatory" evidence="3">
    <location>
        <begin position="14"/>
        <end position="125"/>
    </location>
</feature>
<dbReference type="GO" id="GO:0000160">
    <property type="term" value="P:phosphorelay signal transduction system"/>
    <property type="evidence" value="ECO:0007669"/>
    <property type="project" value="InterPro"/>
</dbReference>
<dbReference type="PANTHER" id="PTHR44591">
    <property type="entry name" value="STRESS RESPONSE REGULATOR PROTEIN 1"/>
    <property type="match status" value="1"/>
</dbReference>
<dbReference type="EMBL" id="CP002432">
    <property type="protein sequence ID" value="ADU67259.1"/>
    <property type="molecule type" value="Genomic_DNA"/>
</dbReference>
<gene>
    <name evidence="4" type="ordered locus">Selin_2547</name>
</gene>
<evidence type="ECO:0000313" key="5">
    <source>
        <dbReference type="Proteomes" id="UP000002572"/>
    </source>
</evidence>
<evidence type="ECO:0000256" key="1">
    <source>
        <dbReference type="ARBA" id="ARBA00022553"/>
    </source>
</evidence>
<dbReference type="RefSeq" id="WP_013507128.1">
    <property type="nucleotide sequence ID" value="NC_014836.1"/>
</dbReference>
<dbReference type="InterPro" id="IPR001789">
    <property type="entry name" value="Sig_transdc_resp-reg_receiver"/>
</dbReference>
<dbReference type="OrthoDB" id="358279at2"/>
<dbReference type="HOGENOM" id="CLU_000445_69_12_0"/>
<dbReference type="PROSITE" id="PS50110">
    <property type="entry name" value="RESPONSE_REGULATORY"/>
    <property type="match status" value="1"/>
</dbReference>
<keyword evidence="1 2" id="KW-0597">Phosphoprotein</keyword>
<dbReference type="KEGG" id="din:Selin_2547"/>
<dbReference type="SMART" id="SM00448">
    <property type="entry name" value="REC"/>
    <property type="match status" value="1"/>
</dbReference>
<dbReference type="InParanoid" id="E6W5X4"/>
<sequence>MSTTDTTRSLADISILYVEDDLLTLRSIGRMMGRRVREVRLAANGLEALEAFADHPADIVVTDIEMPGLGGLGLIEKLRHEHDFRNPIVVLTAYKSDQYQSDLADLHLYKPINTQELFASIEALVPKIQCSHS</sequence>
<evidence type="ECO:0000256" key="2">
    <source>
        <dbReference type="PROSITE-ProRule" id="PRU00169"/>
    </source>
</evidence>
<keyword evidence="5" id="KW-1185">Reference proteome</keyword>
<dbReference type="Proteomes" id="UP000002572">
    <property type="component" value="Chromosome"/>
</dbReference>
<proteinExistence type="predicted"/>
<accession>E6W5X4</accession>
<organism evidence="4 5">
    <name type="scientific">Desulfurispirillum indicum (strain ATCC BAA-1389 / DSM 22839 / S5)</name>
    <dbReference type="NCBI Taxonomy" id="653733"/>
    <lineage>
        <taxon>Bacteria</taxon>
        <taxon>Pseudomonadati</taxon>
        <taxon>Chrysiogenota</taxon>
        <taxon>Chrysiogenia</taxon>
        <taxon>Chrysiogenales</taxon>
        <taxon>Chrysiogenaceae</taxon>
        <taxon>Desulfurispirillum</taxon>
    </lineage>
</organism>
<evidence type="ECO:0000259" key="3">
    <source>
        <dbReference type="PROSITE" id="PS50110"/>
    </source>
</evidence>
<dbReference type="PANTHER" id="PTHR44591:SF3">
    <property type="entry name" value="RESPONSE REGULATORY DOMAIN-CONTAINING PROTEIN"/>
    <property type="match status" value="1"/>
</dbReference>
<reference evidence="4 5" key="1">
    <citation type="submission" date="2010-12" db="EMBL/GenBank/DDBJ databases">
        <title>Complete sequence of Desulfurispirillum indicum S5.</title>
        <authorList>
            <consortium name="US DOE Joint Genome Institute"/>
            <person name="Lucas S."/>
            <person name="Copeland A."/>
            <person name="Lapidus A."/>
            <person name="Cheng J.-F."/>
            <person name="Goodwin L."/>
            <person name="Pitluck S."/>
            <person name="Chertkov O."/>
            <person name="Held B."/>
            <person name="Detter J.C."/>
            <person name="Han C."/>
            <person name="Tapia R."/>
            <person name="Land M."/>
            <person name="Hauser L."/>
            <person name="Kyrpides N."/>
            <person name="Ivanova N."/>
            <person name="Mikhailova N."/>
            <person name="Haggblom M."/>
            <person name="Rauschenbach I."/>
            <person name="Bini E."/>
            <person name="Woyke T."/>
        </authorList>
    </citation>
    <scope>NUCLEOTIDE SEQUENCE [LARGE SCALE GENOMIC DNA]</scope>
    <source>
        <strain evidence="5">ATCC BAA-1389 / DSM 22839 / S5</strain>
    </source>
</reference>
<protein>
    <submittedName>
        <fullName evidence="4">Response regulator receiver</fullName>
    </submittedName>
</protein>
<feature type="modified residue" description="4-aspartylphosphate" evidence="2">
    <location>
        <position position="63"/>
    </location>
</feature>
<name>E6W5X4_DESIS</name>
<dbReference type="CDD" id="cd17546">
    <property type="entry name" value="REC_hyHK_CKI1_RcsC-like"/>
    <property type="match status" value="1"/>
</dbReference>
<dbReference type="AlphaFoldDB" id="E6W5X4"/>